<dbReference type="InterPro" id="IPR025643">
    <property type="entry name" value="R2K_3"/>
</dbReference>
<dbReference type="Proteomes" id="UP000713880">
    <property type="component" value="Unassembled WGS sequence"/>
</dbReference>
<feature type="domain" description="ATP-grasp" evidence="1">
    <location>
        <begin position="136"/>
        <end position="279"/>
    </location>
</feature>
<dbReference type="Pfam" id="PF14243">
    <property type="entry name" value="R2K_3"/>
    <property type="match status" value="1"/>
</dbReference>
<accession>A0A938X578</accession>
<evidence type="ECO:0000259" key="1">
    <source>
        <dbReference type="Pfam" id="PF14243"/>
    </source>
</evidence>
<dbReference type="RefSeq" id="WP_204909829.1">
    <property type="nucleotide sequence ID" value="NZ_JACJLV010000069.1"/>
</dbReference>
<organism evidence="2 3">
    <name type="scientific">Mordavella massiliensis</name>
    <dbReference type="NCBI Taxonomy" id="1871024"/>
    <lineage>
        <taxon>Bacteria</taxon>
        <taxon>Bacillati</taxon>
        <taxon>Bacillota</taxon>
        <taxon>Clostridia</taxon>
        <taxon>Eubacteriales</taxon>
        <taxon>Clostridiaceae</taxon>
        <taxon>Mordavella</taxon>
    </lineage>
</organism>
<gene>
    <name evidence="2" type="ORF">H6A13_12275</name>
</gene>
<reference evidence="2" key="1">
    <citation type="submission" date="2020-08" db="EMBL/GenBank/DDBJ databases">
        <authorList>
            <person name="Cejkova D."/>
            <person name="Kubasova T."/>
            <person name="Jahodarova E."/>
            <person name="Rychlik I."/>
        </authorList>
    </citation>
    <scope>NUCLEOTIDE SEQUENCE</scope>
    <source>
        <strain evidence="2">An420c</strain>
    </source>
</reference>
<evidence type="ECO:0000313" key="2">
    <source>
        <dbReference type="EMBL" id="MBM6827855.1"/>
    </source>
</evidence>
<dbReference type="EMBL" id="JACJLV010000069">
    <property type="protein sequence ID" value="MBM6827855.1"/>
    <property type="molecule type" value="Genomic_DNA"/>
</dbReference>
<sequence length="298" mass="35505">MVDLILFPSSFFSITKVDEDLQNEYDAVLAAGLFEVALFGYDKWFNEDKLVVRDAPDEEHLAVYRGWMMKPEQYERFYNLLLEKNIRLVTKPEHYRLMHIFPNVYEHVKGDTAKMELYPLHEQIDVERLKKSFDRFMVKDYVKSVKGTEFPRFFDKSITQENFDRWMGVFYKYRGELLTGGICIKEFLDLKRYDEKTNEYRVFYINHEIATICRNSGQGNHTPEPPKELIEKYRNLASPYYTVDYAELEDGTWRIVEAGDGEVSGLSDNQDYEQYFRALYQCFKEECCLDEENHGRIL</sequence>
<comment type="caution">
    <text evidence="2">The sequence shown here is derived from an EMBL/GenBank/DDBJ whole genome shotgun (WGS) entry which is preliminary data.</text>
</comment>
<proteinExistence type="predicted"/>
<keyword evidence="3" id="KW-1185">Reference proteome</keyword>
<reference evidence="2" key="2">
    <citation type="journal article" date="2021" name="Sci. Rep.">
        <title>The distribution of antibiotic resistance genes in chicken gut microbiota commensals.</title>
        <authorList>
            <person name="Juricova H."/>
            <person name="Matiasovicova J."/>
            <person name="Kubasova T."/>
            <person name="Cejkova D."/>
            <person name="Rychlik I."/>
        </authorList>
    </citation>
    <scope>NUCLEOTIDE SEQUENCE</scope>
    <source>
        <strain evidence="2">An420c</strain>
    </source>
</reference>
<protein>
    <submittedName>
        <fullName evidence="2">ATP-grasp domain-containing protein</fullName>
    </submittedName>
</protein>
<dbReference type="AlphaFoldDB" id="A0A938X578"/>
<evidence type="ECO:0000313" key="3">
    <source>
        <dbReference type="Proteomes" id="UP000713880"/>
    </source>
</evidence>
<name>A0A938X578_9CLOT</name>